<keyword evidence="4" id="KW-0547">Nucleotide-binding</keyword>
<dbReference type="GO" id="GO:0004386">
    <property type="term" value="F:helicase activity"/>
    <property type="evidence" value="ECO:0007669"/>
    <property type="project" value="UniProtKB-KW"/>
</dbReference>
<sequence length="73" mass="8476">KIMAQAIYKDTKQNGNGLTKEDLIHAYMSVIEDEMDSEESFWMEKKIASKVLTKLKKDQTFLAIRGDIDEDDY</sequence>
<keyword evidence="3" id="KW-0235">DNA replication</keyword>
<comment type="caution">
    <text evidence="7">The sequence shown here is derived from an EMBL/GenBank/DDBJ whole genome shotgun (WGS) entry which is preliminary data.</text>
</comment>
<feature type="non-terminal residue" evidence="7">
    <location>
        <position position="73"/>
    </location>
</feature>
<protein>
    <recommendedName>
        <fullName evidence="6">Mcm6 C-terminal winged-helix domain-containing protein</fullName>
    </recommendedName>
</protein>
<evidence type="ECO:0000256" key="3">
    <source>
        <dbReference type="ARBA" id="ARBA00022705"/>
    </source>
</evidence>
<keyword evidence="4" id="KW-0067">ATP-binding</keyword>
<dbReference type="AlphaFoldDB" id="A0A9P8NZ49"/>
<evidence type="ECO:0000313" key="8">
    <source>
        <dbReference type="Proteomes" id="UP000788993"/>
    </source>
</evidence>
<gene>
    <name evidence="7" type="ORF">OGATHE_004893</name>
</gene>
<evidence type="ECO:0000256" key="5">
    <source>
        <dbReference type="ARBA" id="ARBA00023242"/>
    </source>
</evidence>
<comment type="similarity">
    <text evidence="2">Belongs to the MCM family.</text>
</comment>
<comment type="subcellular location">
    <subcellularLocation>
        <location evidence="1">Nucleus</location>
    </subcellularLocation>
</comment>
<feature type="non-terminal residue" evidence="7">
    <location>
        <position position="1"/>
    </location>
</feature>
<dbReference type="GO" id="GO:0006260">
    <property type="term" value="P:DNA replication"/>
    <property type="evidence" value="ECO:0007669"/>
    <property type="project" value="UniProtKB-KW"/>
</dbReference>
<name>A0A9P8NZ49_9ASCO</name>
<evidence type="ECO:0000256" key="4">
    <source>
        <dbReference type="ARBA" id="ARBA00022806"/>
    </source>
</evidence>
<dbReference type="Proteomes" id="UP000788993">
    <property type="component" value="Unassembled WGS sequence"/>
</dbReference>
<accession>A0A9P8NZ49</accession>
<evidence type="ECO:0000313" key="7">
    <source>
        <dbReference type="EMBL" id="KAH3662139.1"/>
    </source>
</evidence>
<keyword evidence="4" id="KW-0378">Hydrolase</keyword>
<dbReference type="Pfam" id="PF18263">
    <property type="entry name" value="WHD_MCM6"/>
    <property type="match status" value="1"/>
</dbReference>
<reference evidence="7" key="1">
    <citation type="journal article" date="2021" name="Open Biol.">
        <title>Shared evolutionary footprints suggest mitochondrial oxidative damage underlies multiple complex I losses in fungi.</title>
        <authorList>
            <person name="Schikora-Tamarit M.A."/>
            <person name="Marcet-Houben M."/>
            <person name="Nosek J."/>
            <person name="Gabaldon T."/>
        </authorList>
    </citation>
    <scope>NUCLEOTIDE SEQUENCE</scope>
    <source>
        <strain evidence="7">NCAIM Y.01608</strain>
    </source>
</reference>
<keyword evidence="5" id="KW-0539">Nucleus</keyword>
<reference evidence="7" key="2">
    <citation type="submission" date="2021-01" db="EMBL/GenBank/DDBJ databases">
        <authorList>
            <person name="Schikora-Tamarit M.A."/>
        </authorList>
    </citation>
    <scope>NUCLEOTIDE SEQUENCE</scope>
    <source>
        <strain evidence="7">NCAIM Y.01608</strain>
    </source>
</reference>
<feature type="domain" description="Mcm6 C-terminal winged-helix" evidence="6">
    <location>
        <begin position="3"/>
        <end position="71"/>
    </location>
</feature>
<keyword evidence="8" id="KW-1185">Reference proteome</keyword>
<keyword evidence="4" id="KW-0347">Helicase</keyword>
<dbReference type="Gene3D" id="1.20.58.870">
    <property type="match status" value="1"/>
</dbReference>
<dbReference type="GO" id="GO:0005634">
    <property type="term" value="C:nucleus"/>
    <property type="evidence" value="ECO:0007669"/>
    <property type="project" value="UniProtKB-SubCell"/>
</dbReference>
<dbReference type="InterPro" id="IPR041024">
    <property type="entry name" value="Mcm6_C"/>
</dbReference>
<evidence type="ECO:0000256" key="1">
    <source>
        <dbReference type="ARBA" id="ARBA00004123"/>
    </source>
</evidence>
<evidence type="ECO:0000259" key="6">
    <source>
        <dbReference type="Pfam" id="PF18263"/>
    </source>
</evidence>
<evidence type="ECO:0000256" key="2">
    <source>
        <dbReference type="ARBA" id="ARBA00008010"/>
    </source>
</evidence>
<dbReference type="EMBL" id="JAEUBD010001306">
    <property type="protein sequence ID" value="KAH3662139.1"/>
    <property type="molecule type" value="Genomic_DNA"/>
</dbReference>
<proteinExistence type="inferred from homology"/>
<organism evidence="7 8">
    <name type="scientific">Ogataea polymorpha</name>
    <dbReference type="NCBI Taxonomy" id="460523"/>
    <lineage>
        <taxon>Eukaryota</taxon>
        <taxon>Fungi</taxon>
        <taxon>Dikarya</taxon>
        <taxon>Ascomycota</taxon>
        <taxon>Saccharomycotina</taxon>
        <taxon>Pichiomycetes</taxon>
        <taxon>Pichiales</taxon>
        <taxon>Pichiaceae</taxon>
        <taxon>Ogataea</taxon>
    </lineage>
</organism>